<comment type="subcellular location">
    <subcellularLocation>
        <location evidence="5">Cytoplasm</location>
    </subcellularLocation>
</comment>
<dbReference type="EMBL" id="WHYR01000010">
    <property type="protein sequence ID" value="MQL51640.1"/>
    <property type="molecule type" value="Genomic_DNA"/>
</dbReference>
<dbReference type="GO" id="GO:0005737">
    <property type="term" value="C:cytoplasm"/>
    <property type="evidence" value="ECO:0007669"/>
    <property type="project" value="UniProtKB-SubCell"/>
</dbReference>
<feature type="active site" description="Proton acceptor" evidence="5 6">
    <location>
        <position position="188"/>
    </location>
</feature>
<dbReference type="Gene3D" id="3.20.20.60">
    <property type="entry name" value="Phosphoenolpyruvate-binding domains"/>
    <property type="match status" value="1"/>
</dbReference>
<comment type="catalytic activity">
    <reaction evidence="5">
        <text>(6R)-5,10-methylene-5,6,7,8-tetrahydrofolate + 3-methyl-2-oxobutanoate + H2O = 2-dehydropantoate + (6S)-5,6,7,8-tetrahydrofolate</text>
        <dbReference type="Rhea" id="RHEA:11824"/>
        <dbReference type="ChEBI" id="CHEBI:11561"/>
        <dbReference type="ChEBI" id="CHEBI:11851"/>
        <dbReference type="ChEBI" id="CHEBI:15377"/>
        <dbReference type="ChEBI" id="CHEBI:15636"/>
        <dbReference type="ChEBI" id="CHEBI:57453"/>
        <dbReference type="EC" id="2.1.2.11"/>
    </reaction>
</comment>
<organism evidence="8 9">
    <name type="scientific">Desulfofundulus thermobenzoicus</name>
    <dbReference type="NCBI Taxonomy" id="29376"/>
    <lineage>
        <taxon>Bacteria</taxon>
        <taxon>Bacillati</taxon>
        <taxon>Bacillota</taxon>
        <taxon>Clostridia</taxon>
        <taxon>Eubacteriales</taxon>
        <taxon>Peptococcaceae</taxon>
        <taxon>Desulfofundulus</taxon>
    </lineage>
</organism>
<dbReference type="GO" id="GO:0015940">
    <property type="term" value="P:pantothenate biosynthetic process"/>
    <property type="evidence" value="ECO:0007669"/>
    <property type="project" value="UniProtKB-UniRule"/>
</dbReference>
<evidence type="ECO:0000256" key="3">
    <source>
        <dbReference type="ARBA" id="ARBA00022655"/>
    </source>
</evidence>
<proteinExistence type="inferred from homology"/>
<dbReference type="Pfam" id="PF02548">
    <property type="entry name" value="Pantoate_transf"/>
    <property type="match status" value="1"/>
</dbReference>
<dbReference type="PANTHER" id="PTHR20881:SF0">
    <property type="entry name" value="3-METHYL-2-OXOBUTANOATE HYDROXYMETHYLTRANSFERASE"/>
    <property type="match status" value="1"/>
</dbReference>
<dbReference type="GO" id="GO:0003864">
    <property type="term" value="F:3-methyl-2-oxobutanoate hydroxymethyltransferase activity"/>
    <property type="evidence" value="ECO:0007669"/>
    <property type="project" value="UniProtKB-UniRule"/>
</dbReference>
<dbReference type="InterPro" id="IPR040442">
    <property type="entry name" value="Pyrv_kinase-like_dom_sf"/>
</dbReference>
<comment type="similarity">
    <text evidence="1 5">Belongs to the PanB family.</text>
</comment>
<evidence type="ECO:0000256" key="7">
    <source>
        <dbReference type="PIRSR" id="PIRSR000388-3"/>
    </source>
</evidence>
<feature type="binding site" evidence="5">
    <location>
        <begin position="50"/>
        <end position="51"/>
    </location>
    <ligand>
        <name>3-methyl-2-oxobutanoate</name>
        <dbReference type="ChEBI" id="CHEBI:11851"/>
    </ligand>
</feature>
<feature type="binding site" evidence="5 7">
    <location>
        <position position="50"/>
    </location>
    <ligand>
        <name>Mg(2+)</name>
        <dbReference type="ChEBI" id="CHEBI:18420"/>
    </ligand>
</feature>
<evidence type="ECO:0000256" key="2">
    <source>
        <dbReference type="ARBA" id="ARBA00011424"/>
    </source>
</evidence>
<keyword evidence="3 5" id="KW-0566">Pantothenate biosynthesis</keyword>
<dbReference type="InterPro" id="IPR015813">
    <property type="entry name" value="Pyrv/PenolPyrv_kinase-like_dom"/>
</dbReference>
<dbReference type="InterPro" id="IPR003700">
    <property type="entry name" value="Pantoate_hydroxy_MeTrfase"/>
</dbReference>
<name>A0A6N7INX4_9FIRM</name>
<sequence>MAENVRKKVTIPDLQRKKANKEMIVMAGIPDYPNALAADKIGIDIACASDAGAMTLFGRETTLTVPFYEELVLTQAVARGTKYALVLADMPYMSYHISKEEAIRNAGRLVSEGGADGMKCEGDKYTAENIKAIVRAGIPVMGHIGLTPMRVTQIGGFRAQGTTAEAAKRLVDDALAMEDAGCFALLLEVVPAELGQYITERLSIPVISLGAGPYCDGVHIVGADMFNLYDRFLPRHSKVYVNLREVLERVYSEYKNDVLTRSYPEPKHDVHMKPGEYERFIELVK</sequence>
<dbReference type="HAMAP" id="MF_00156">
    <property type="entry name" value="PanB"/>
    <property type="match status" value="1"/>
</dbReference>
<dbReference type="GO" id="GO:0008168">
    <property type="term" value="F:methyltransferase activity"/>
    <property type="evidence" value="ECO:0007669"/>
    <property type="project" value="UniProtKB-KW"/>
</dbReference>
<evidence type="ECO:0000256" key="4">
    <source>
        <dbReference type="ARBA" id="ARBA00022679"/>
    </source>
</evidence>
<comment type="pathway">
    <text evidence="5">Cofactor biosynthesis; (R)-pantothenate biosynthesis; (R)-pantoate from 3-methyl-2-oxobutanoate: step 1/2.</text>
</comment>
<dbReference type="NCBIfam" id="TIGR00222">
    <property type="entry name" value="panB"/>
    <property type="match status" value="1"/>
</dbReference>
<comment type="subunit">
    <text evidence="2 5">Homodecamer; pentamer of dimers.</text>
</comment>
<dbReference type="GO" id="GO:0000287">
    <property type="term" value="F:magnesium ion binding"/>
    <property type="evidence" value="ECO:0007669"/>
    <property type="project" value="TreeGrafter"/>
</dbReference>
<dbReference type="RefSeq" id="WP_152945576.1">
    <property type="nucleotide sequence ID" value="NZ_WHYR01000010.1"/>
</dbReference>
<feature type="binding site" evidence="5">
    <location>
        <position position="119"/>
    </location>
    <ligand>
        <name>3-methyl-2-oxobutanoate</name>
        <dbReference type="ChEBI" id="CHEBI:11851"/>
    </ligand>
</feature>
<keyword evidence="9" id="KW-1185">Reference proteome</keyword>
<keyword evidence="5" id="KW-0963">Cytoplasm</keyword>
<dbReference type="EC" id="2.1.2.11" evidence="5"/>
<comment type="cofactor">
    <cofactor evidence="5 7">
        <name>Mg(2+)</name>
        <dbReference type="ChEBI" id="CHEBI:18420"/>
    </cofactor>
    <text evidence="5 7">Binds 1 Mg(2+) ion per subunit.</text>
</comment>
<evidence type="ECO:0000256" key="6">
    <source>
        <dbReference type="PIRSR" id="PIRSR000388-1"/>
    </source>
</evidence>
<dbReference type="PANTHER" id="PTHR20881">
    <property type="entry name" value="3-METHYL-2-OXOBUTANOATE HYDROXYMETHYLTRANSFERASE"/>
    <property type="match status" value="1"/>
</dbReference>
<keyword evidence="8" id="KW-0489">Methyltransferase</keyword>
<keyword evidence="5 7" id="KW-0479">Metal-binding</keyword>
<evidence type="ECO:0000313" key="8">
    <source>
        <dbReference type="EMBL" id="MQL51640.1"/>
    </source>
</evidence>
<protein>
    <recommendedName>
        <fullName evidence="5">3-methyl-2-oxobutanoate hydroxymethyltransferase</fullName>
        <ecNumber evidence="5">2.1.2.11</ecNumber>
    </recommendedName>
    <alternativeName>
        <fullName evidence="5">Ketopantoate hydroxymethyltransferase</fullName>
        <shortName evidence="5">KPHMT</shortName>
    </alternativeName>
</protein>
<dbReference type="Proteomes" id="UP000441717">
    <property type="component" value="Unassembled WGS sequence"/>
</dbReference>
<evidence type="ECO:0000313" key="9">
    <source>
        <dbReference type="Proteomes" id="UP000441717"/>
    </source>
</evidence>
<dbReference type="PIRSF" id="PIRSF000388">
    <property type="entry name" value="Pantoate_hydroxy_MeTrfase"/>
    <property type="match status" value="1"/>
</dbReference>
<comment type="caution">
    <text evidence="8">The sequence shown here is derived from an EMBL/GenBank/DDBJ whole genome shotgun (WGS) entry which is preliminary data.</text>
</comment>
<accession>A0A6N7INX4</accession>
<keyword evidence="4 5" id="KW-0808">Transferase</keyword>
<feature type="binding site" evidence="5">
    <location>
        <position position="89"/>
    </location>
    <ligand>
        <name>3-methyl-2-oxobutanoate</name>
        <dbReference type="ChEBI" id="CHEBI:11851"/>
    </ligand>
</feature>
<feature type="binding site" evidence="5 7">
    <location>
        <position position="121"/>
    </location>
    <ligand>
        <name>Mg(2+)</name>
        <dbReference type="ChEBI" id="CHEBI:18420"/>
    </ligand>
</feature>
<dbReference type="GO" id="GO:0032259">
    <property type="term" value="P:methylation"/>
    <property type="evidence" value="ECO:0007669"/>
    <property type="project" value="UniProtKB-KW"/>
</dbReference>
<evidence type="ECO:0000256" key="5">
    <source>
        <dbReference type="HAMAP-Rule" id="MF_00156"/>
    </source>
</evidence>
<comment type="function">
    <text evidence="5">Catalyzes the reversible reaction in which hydroxymethyl group from 5,10-methylenetetrahydrofolate is transferred onto alpha-ketoisovalerate to form ketopantoate.</text>
</comment>
<dbReference type="SUPFAM" id="SSF51621">
    <property type="entry name" value="Phosphoenolpyruvate/pyruvate domain"/>
    <property type="match status" value="1"/>
</dbReference>
<reference evidence="8 9" key="1">
    <citation type="submission" date="2019-10" db="EMBL/GenBank/DDBJ databases">
        <title>Comparative genomics of sulfur disproportionating microorganisms.</title>
        <authorList>
            <person name="Ward L.M."/>
            <person name="Bertran E."/>
            <person name="Johnston D."/>
        </authorList>
    </citation>
    <scope>NUCLEOTIDE SEQUENCE [LARGE SCALE GENOMIC DNA]</scope>
    <source>
        <strain evidence="8 9">DSM 14055</strain>
    </source>
</reference>
<evidence type="ECO:0000256" key="1">
    <source>
        <dbReference type="ARBA" id="ARBA00008676"/>
    </source>
</evidence>
<gene>
    <name evidence="5 8" type="primary">panB</name>
    <name evidence="8" type="ORF">GFC01_05065</name>
</gene>
<feature type="binding site" evidence="5 7">
    <location>
        <position position="89"/>
    </location>
    <ligand>
        <name>Mg(2+)</name>
        <dbReference type="ChEBI" id="CHEBI:18420"/>
    </ligand>
</feature>
<dbReference type="UniPathway" id="UPA00028">
    <property type="reaction ID" value="UER00003"/>
</dbReference>
<dbReference type="OrthoDB" id="9781789at2"/>
<dbReference type="AlphaFoldDB" id="A0A6N7INX4"/>
<dbReference type="CDD" id="cd06557">
    <property type="entry name" value="KPHMT-like"/>
    <property type="match status" value="1"/>
</dbReference>
<keyword evidence="5 7" id="KW-0460">Magnesium</keyword>